<evidence type="ECO:0000313" key="1">
    <source>
        <dbReference type="EMBL" id="AZG45643.1"/>
    </source>
</evidence>
<proteinExistence type="predicted"/>
<dbReference type="KEGG" id="gom:D7316_02242"/>
<sequence>MCPADPIGEPGPSAPFDMAAVGRFAARHLLPVPAEDLDTDDAASMDDRECPTAYIDPSGIRVDIGPSAIVFHESGAAVEETVFAALNEVGGIAVDPAQALAVSCDDTWLESELSPVDTLVVVATITEMRSAMRTGPDRSGIVDGRQ</sequence>
<keyword evidence="2" id="KW-1185">Reference proteome</keyword>
<protein>
    <submittedName>
        <fullName evidence="1">Uncharacterized protein</fullName>
    </submittedName>
</protein>
<gene>
    <name evidence="1" type="ORF">D7316_02242</name>
</gene>
<organism evidence="1 2">
    <name type="scientific">Gordonia insulae</name>
    <dbReference type="NCBI Taxonomy" id="2420509"/>
    <lineage>
        <taxon>Bacteria</taxon>
        <taxon>Bacillati</taxon>
        <taxon>Actinomycetota</taxon>
        <taxon>Actinomycetes</taxon>
        <taxon>Mycobacteriales</taxon>
        <taxon>Gordoniaceae</taxon>
        <taxon>Gordonia</taxon>
    </lineage>
</organism>
<dbReference type="EMBL" id="CP033972">
    <property type="protein sequence ID" value="AZG45643.1"/>
    <property type="molecule type" value="Genomic_DNA"/>
</dbReference>
<accession>A0A3G8JKV1</accession>
<dbReference type="Proteomes" id="UP000271469">
    <property type="component" value="Chromosome"/>
</dbReference>
<dbReference type="AlphaFoldDB" id="A0A3G8JKV1"/>
<evidence type="ECO:0000313" key="2">
    <source>
        <dbReference type="Proteomes" id="UP000271469"/>
    </source>
</evidence>
<name>A0A3G8JKV1_9ACTN</name>
<reference evidence="1 2" key="1">
    <citation type="submission" date="2018-11" db="EMBL/GenBank/DDBJ databases">
        <title>Gordonia insulae sp. nov., isolated from an island soil.</title>
        <authorList>
            <person name="Kim Y.S."/>
            <person name="Kim S.B."/>
        </authorList>
    </citation>
    <scope>NUCLEOTIDE SEQUENCE [LARGE SCALE GENOMIC DNA]</scope>
    <source>
        <strain evidence="1 2">MMS17-SY073</strain>
    </source>
</reference>